<dbReference type="NCBIfam" id="TIGR01826">
    <property type="entry name" value="CofD_related"/>
    <property type="match status" value="1"/>
</dbReference>
<evidence type="ECO:0000313" key="2">
    <source>
        <dbReference type="EMBL" id="NMP32097.1"/>
    </source>
</evidence>
<accession>A0A7Y0LDE1</accession>
<dbReference type="RefSeq" id="WP_169075416.1">
    <property type="nucleotide sequence ID" value="NZ_JABBXH010000003.1"/>
</dbReference>
<protein>
    <submittedName>
        <fullName evidence="2">Uridine diphosphate-N-acetylglucosamine-binding protein YvcK</fullName>
    </submittedName>
</protein>
<dbReference type="GO" id="GO:0043743">
    <property type="term" value="F:LPPG:FO 2-phospho-L-lactate transferase activity"/>
    <property type="evidence" value="ECO:0007669"/>
    <property type="project" value="InterPro"/>
</dbReference>
<keyword evidence="1" id="KW-0963">Cytoplasm</keyword>
<dbReference type="Pfam" id="PF01933">
    <property type="entry name" value="CofD"/>
    <property type="match status" value="1"/>
</dbReference>
<dbReference type="Gene3D" id="3.40.50.10680">
    <property type="entry name" value="CofD-like domains"/>
    <property type="match status" value="1"/>
</dbReference>
<dbReference type="InterPro" id="IPR038136">
    <property type="entry name" value="CofD-like_dom_sf"/>
</dbReference>
<dbReference type="EMBL" id="JABBXH010000003">
    <property type="protein sequence ID" value="NMP32097.1"/>
    <property type="molecule type" value="Genomic_DNA"/>
</dbReference>
<dbReference type="SUPFAM" id="SSF142338">
    <property type="entry name" value="CofD-like"/>
    <property type="match status" value="1"/>
</dbReference>
<name>A0A7Y0LDE1_9GAMM</name>
<comment type="caution">
    <text evidence="2">The sequence shown here is derived from an EMBL/GenBank/DDBJ whole genome shotgun (WGS) entry which is preliminary data.</text>
</comment>
<dbReference type="AlphaFoldDB" id="A0A7Y0LDE1"/>
<proteinExistence type="predicted"/>
<keyword evidence="3" id="KW-1185">Reference proteome</keyword>
<gene>
    <name evidence="2" type="primary">yvcK</name>
    <name evidence="2" type="ORF">HII17_11005</name>
</gene>
<reference evidence="2 3" key="1">
    <citation type="submission" date="2020-04" db="EMBL/GenBank/DDBJ databases">
        <title>Thalassotalea sp. M1531, isolated from the surface of marine red alga.</title>
        <authorList>
            <person name="Pang L."/>
            <person name="Lu D.-C."/>
        </authorList>
    </citation>
    <scope>NUCLEOTIDE SEQUENCE [LARGE SCALE GENOMIC DNA]</scope>
    <source>
        <strain evidence="2 3">M1531</strain>
    </source>
</reference>
<evidence type="ECO:0000313" key="3">
    <source>
        <dbReference type="Proteomes" id="UP000568664"/>
    </source>
</evidence>
<dbReference type="PANTHER" id="PTHR30135:SF3">
    <property type="entry name" value="GLUCONEOGENESIS FACTOR-RELATED"/>
    <property type="match status" value="1"/>
</dbReference>
<evidence type="ECO:0000256" key="1">
    <source>
        <dbReference type="ARBA" id="ARBA00022490"/>
    </source>
</evidence>
<dbReference type="Proteomes" id="UP000568664">
    <property type="component" value="Unassembled WGS sequence"/>
</dbReference>
<dbReference type="PANTHER" id="PTHR30135">
    <property type="entry name" value="UNCHARACTERIZED PROTEIN YVCK-RELATED"/>
    <property type="match status" value="1"/>
</dbReference>
<dbReference type="InterPro" id="IPR010119">
    <property type="entry name" value="Gluconeogen_factor"/>
</dbReference>
<organism evidence="2 3">
    <name type="scientific">Thalassotalea algicola</name>
    <dbReference type="NCBI Taxonomy" id="2716224"/>
    <lineage>
        <taxon>Bacteria</taxon>
        <taxon>Pseudomonadati</taxon>
        <taxon>Pseudomonadota</taxon>
        <taxon>Gammaproteobacteria</taxon>
        <taxon>Alteromonadales</taxon>
        <taxon>Colwelliaceae</taxon>
        <taxon>Thalassotalea</taxon>
    </lineage>
</organism>
<sequence length="297" mass="32307">MAKSNLRNVTCIGGGHGLGHLLSVMYEIEGLMLTGIVCTTDNGGSTGRLREQSDSIAWGDIRYCLSKLSDKQSTKSLLFEYRFDNLGELSGHSLGNLMCCAVDSLCIRPTDSVKVMREFLGVNVEVLPMSDHATHLIATLTDGSYVYGELNVDHNAVKGLDSLALSPAVDASPEVLLAIAKSEIILLGPGSFYTSVLPNLLVNNVIDAINGNKKLKIWFIVNVEAEFDDLNHELDRQIEFIHSIGIMHPISLLIPRTRSGEAESLNVPFTILDVDADTNGRHQASQLKAALSKLLFD</sequence>
<dbReference type="InterPro" id="IPR002882">
    <property type="entry name" value="CofD"/>
</dbReference>